<dbReference type="PANTHER" id="PTHR33912:SF5">
    <property type="entry name" value="F22G5.17"/>
    <property type="match status" value="1"/>
</dbReference>
<reference evidence="1" key="1">
    <citation type="submission" date="2016-11" db="EMBL/GenBank/DDBJ databases">
        <title>The genome of Nicotiana attenuata.</title>
        <authorList>
            <person name="Xu S."/>
            <person name="Brockmoeller T."/>
            <person name="Gaquerel E."/>
            <person name="Navarro A."/>
            <person name="Kuhl H."/>
            <person name="Gase K."/>
            <person name="Ling Z."/>
            <person name="Zhou W."/>
            <person name="Kreitzer C."/>
            <person name="Stanke M."/>
            <person name="Tang H."/>
            <person name="Lyons E."/>
            <person name="Pandey P."/>
            <person name="Pandey S.P."/>
            <person name="Timmermann B."/>
            <person name="Baldwin I.T."/>
        </authorList>
    </citation>
    <scope>NUCLEOTIDE SEQUENCE [LARGE SCALE GENOMIC DNA]</scope>
    <source>
        <strain evidence="1">UT</strain>
    </source>
</reference>
<accession>A0A314KMM8</accession>
<gene>
    <name evidence="1" type="ORF">A4A49_15168</name>
</gene>
<proteinExistence type="predicted"/>
<dbReference type="Gramene" id="OIT30039">
    <property type="protein sequence ID" value="OIT30039"/>
    <property type="gene ID" value="A4A49_15168"/>
</dbReference>
<sequence length="126" mass="13816">MRMETSKKEGVSCTRLQKKAPSSLQLEDKMNVDGNFRVPSNFMEEVSSHCAIPLLSPLIFSSTSLDENVKSCDDNIINGTAKHIVQENNAPLEKAGWQHPAVGTYTEPSTIFALFQSQCALANSGR</sequence>
<protein>
    <submittedName>
        <fullName evidence="1">Uncharacterized protein</fullName>
    </submittedName>
</protein>
<keyword evidence="2" id="KW-1185">Reference proteome</keyword>
<name>A0A314KMM8_NICAT</name>
<comment type="caution">
    <text evidence="1">The sequence shown here is derived from an EMBL/GenBank/DDBJ whole genome shotgun (WGS) entry which is preliminary data.</text>
</comment>
<dbReference type="AlphaFoldDB" id="A0A314KMM8"/>
<dbReference type="EMBL" id="MJEQ01001618">
    <property type="protein sequence ID" value="OIT30039.1"/>
    <property type="molecule type" value="Genomic_DNA"/>
</dbReference>
<evidence type="ECO:0000313" key="1">
    <source>
        <dbReference type="EMBL" id="OIT30039.1"/>
    </source>
</evidence>
<dbReference type="InterPro" id="IPR040381">
    <property type="entry name" value="At4g14450-like"/>
</dbReference>
<organism evidence="1 2">
    <name type="scientific">Nicotiana attenuata</name>
    <name type="common">Coyote tobacco</name>
    <dbReference type="NCBI Taxonomy" id="49451"/>
    <lineage>
        <taxon>Eukaryota</taxon>
        <taxon>Viridiplantae</taxon>
        <taxon>Streptophyta</taxon>
        <taxon>Embryophyta</taxon>
        <taxon>Tracheophyta</taxon>
        <taxon>Spermatophyta</taxon>
        <taxon>Magnoliopsida</taxon>
        <taxon>eudicotyledons</taxon>
        <taxon>Gunneridae</taxon>
        <taxon>Pentapetalae</taxon>
        <taxon>asterids</taxon>
        <taxon>lamiids</taxon>
        <taxon>Solanales</taxon>
        <taxon>Solanaceae</taxon>
        <taxon>Nicotianoideae</taxon>
        <taxon>Nicotianeae</taxon>
        <taxon>Nicotiana</taxon>
    </lineage>
</organism>
<dbReference type="PANTHER" id="PTHR33912">
    <property type="entry name" value="OS01G0939400 PROTEIN"/>
    <property type="match status" value="1"/>
</dbReference>
<evidence type="ECO:0000313" key="2">
    <source>
        <dbReference type="Proteomes" id="UP000187609"/>
    </source>
</evidence>
<dbReference type="Proteomes" id="UP000187609">
    <property type="component" value="Unassembled WGS sequence"/>
</dbReference>